<evidence type="ECO:0000313" key="1">
    <source>
        <dbReference type="EMBL" id="OLQ12153.1"/>
    </source>
</evidence>
<keyword evidence="2" id="KW-1185">Reference proteome</keyword>
<gene>
    <name evidence="1" type="ORF">AK812_SmicGene3980</name>
</gene>
<evidence type="ECO:0000313" key="2">
    <source>
        <dbReference type="Proteomes" id="UP000186817"/>
    </source>
</evidence>
<name>A0A1Q9EXS4_SYMMI</name>
<dbReference type="Proteomes" id="UP000186817">
    <property type="component" value="Unassembled WGS sequence"/>
</dbReference>
<dbReference type="AlphaFoldDB" id="A0A1Q9EXS4"/>
<comment type="caution">
    <text evidence="1">The sequence shown here is derived from an EMBL/GenBank/DDBJ whole genome shotgun (WGS) entry which is preliminary data.</text>
</comment>
<organism evidence="1 2">
    <name type="scientific">Symbiodinium microadriaticum</name>
    <name type="common">Dinoflagellate</name>
    <name type="synonym">Zooxanthella microadriatica</name>
    <dbReference type="NCBI Taxonomy" id="2951"/>
    <lineage>
        <taxon>Eukaryota</taxon>
        <taxon>Sar</taxon>
        <taxon>Alveolata</taxon>
        <taxon>Dinophyceae</taxon>
        <taxon>Suessiales</taxon>
        <taxon>Symbiodiniaceae</taxon>
        <taxon>Symbiodinium</taxon>
    </lineage>
</organism>
<reference evidence="1 2" key="1">
    <citation type="submission" date="2016-02" db="EMBL/GenBank/DDBJ databases">
        <title>Genome analysis of coral dinoflagellate symbionts highlights evolutionary adaptations to a symbiotic lifestyle.</title>
        <authorList>
            <person name="Aranda M."/>
            <person name="Li Y."/>
            <person name="Liew Y.J."/>
            <person name="Baumgarten S."/>
            <person name="Simakov O."/>
            <person name="Wilson M."/>
            <person name="Piel J."/>
            <person name="Ashoor H."/>
            <person name="Bougouffa S."/>
            <person name="Bajic V.B."/>
            <person name="Ryu T."/>
            <person name="Ravasi T."/>
            <person name="Bayer T."/>
            <person name="Micklem G."/>
            <person name="Kim H."/>
            <person name="Bhak J."/>
            <person name="Lajeunesse T.C."/>
            <person name="Voolstra C.R."/>
        </authorList>
    </citation>
    <scope>NUCLEOTIDE SEQUENCE [LARGE SCALE GENOMIC DNA]</scope>
    <source>
        <strain evidence="1 2">CCMP2467</strain>
    </source>
</reference>
<protein>
    <submittedName>
        <fullName evidence="1">Uncharacterized protein</fullName>
    </submittedName>
</protein>
<sequence length="101" mass="10793">MTRLKWFSTKCATALGRRKESKVWDSRSLREALPARDNDAVGAALNQLAADIDSLGALALGIAAGPVQSDCRGEALSGSTRKVVDVRWANGDVKQHNRASS</sequence>
<dbReference type="EMBL" id="LSRX01000048">
    <property type="protein sequence ID" value="OLQ12153.1"/>
    <property type="molecule type" value="Genomic_DNA"/>
</dbReference>
<proteinExistence type="predicted"/>
<accession>A0A1Q9EXS4</accession>